<gene>
    <name evidence="1" type="primary">fabG</name>
    <name evidence="1" type="ORF">COY52_03645</name>
</gene>
<evidence type="ECO:0000313" key="1">
    <source>
        <dbReference type="EMBL" id="PIZ17631.1"/>
    </source>
</evidence>
<feature type="non-terminal residue" evidence="1">
    <location>
        <position position="29"/>
    </location>
</feature>
<reference evidence="2" key="1">
    <citation type="submission" date="2017-09" db="EMBL/GenBank/DDBJ databases">
        <title>Depth-based differentiation of microbial function through sediment-hosted aquifers and enrichment of novel symbionts in the deep terrestrial subsurface.</title>
        <authorList>
            <person name="Probst A.J."/>
            <person name="Ladd B."/>
            <person name="Jarett J.K."/>
            <person name="Geller-Mcgrath D.E."/>
            <person name="Sieber C.M.K."/>
            <person name="Emerson J.B."/>
            <person name="Anantharaman K."/>
            <person name="Thomas B.C."/>
            <person name="Malmstrom R."/>
            <person name="Stieglmeier M."/>
            <person name="Klingl A."/>
            <person name="Woyke T."/>
            <person name="Ryan C.M."/>
            <person name="Banfield J.F."/>
        </authorList>
    </citation>
    <scope>NUCLEOTIDE SEQUENCE [LARGE SCALE GENOMIC DNA]</scope>
</reference>
<dbReference type="InterPro" id="IPR036291">
    <property type="entry name" value="NAD(P)-bd_dom_sf"/>
</dbReference>
<evidence type="ECO:0000313" key="2">
    <source>
        <dbReference type="Proteomes" id="UP000229307"/>
    </source>
</evidence>
<dbReference type="Proteomes" id="UP000229307">
    <property type="component" value="Unassembled WGS sequence"/>
</dbReference>
<name>A0A2M7SDS1_9BACT</name>
<dbReference type="GO" id="GO:0004316">
    <property type="term" value="F:3-oxoacyl-[acyl-carrier-protein] reductase (NADPH) activity"/>
    <property type="evidence" value="ECO:0007669"/>
    <property type="project" value="UniProtKB-EC"/>
</dbReference>
<organism evidence="1 2">
    <name type="scientific">Candidatus Desantisbacteria bacterium CG_4_10_14_0_8_um_filter_48_22</name>
    <dbReference type="NCBI Taxonomy" id="1974543"/>
    <lineage>
        <taxon>Bacteria</taxon>
        <taxon>Candidatus Desantisiibacteriota</taxon>
    </lineage>
</organism>
<protein>
    <submittedName>
        <fullName evidence="1">3-oxoacyl-ACP reductase</fullName>
        <ecNumber evidence="1">1.1.1.100</ecNumber>
    </submittedName>
</protein>
<dbReference type="EMBL" id="PFMR01000099">
    <property type="protein sequence ID" value="PIZ17631.1"/>
    <property type="molecule type" value="Genomic_DNA"/>
</dbReference>
<accession>A0A2M7SDS1</accession>
<sequence length="29" mass="2886">MEIKNKTAIVTGGGRGIGMAIAQALAEKG</sequence>
<dbReference type="Gene3D" id="3.40.50.720">
    <property type="entry name" value="NAD(P)-binding Rossmann-like Domain"/>
    <property type="match status" value="1"/>
</dbReference>
<dbReference type="EC" id="1.1.1.100" evidence="1"/>
<dbReference type="SUPFAM" id="SSF51735">
    <property type="entry name" value="NAD(P)-binding Rossmann-fold domains"/>
    <property type="match status" value="1"/>
</dbReference>
<keyword evidence="1" id="KW-0560">Oxidoreductase</keyword>
<comment type="caution">
    <text evidence="1">The sequence shown here is derived from an EMBL/GenBank/DDBJ whole genome shotgun (WGS) entry which is preliminary data.</text>
</comment>
<dbReference type="AlphaFoldDB" id="A0A2M7SDS1"/>
<proteinExistence type="predicted"/>